<dbReference type="PANTHER" id="PTHR11058:SF9">
    <property type="entry name" value="NADH-UBIQUINONE OXIDOREDUCTASE CHAIN 3"/>
    <property type="match status" value="1"/>
</dbReference>
<evidence type="ECO:0000256" key="4">
    <source>
        <dbReference type="ARBA" id="ARBA00022448"/>
    </source>
</evidence>
<name>A0A872PM21_9HEMI</name>
<dbReference type="InterPro" id="IPR000440">
    <property type="entry name" value="NADH_UbQ/plastoQ_OxRdtase_su3"/>
</dbReference>
<comment type="subcellular location">
    <subcellularLocation>
        <location evidence="1">Membrane</location>
    </subcellularLocation>
    <subcellularLocation>
        <location evidence="9">Mitochondrion membrane</location>
        <topology evidence="9">Multi-pass membrane protein</topology>
    </subcellularLocation>
</comment>
<comment type="similarity">
    <text evidence="2 9">Belongs to the complex I subunit 3 family.</text>
</comment>
<keyword evidence="4 9" id="KW-0813">Transport</keyword>
<keyword evidence="9" id="KW-0249">Electron transport</keyword>
<evidence type="ECO:0000256" key="7">
    <source>
        <dbReference type="ARBA" id="ARBA00023136"/>
    </source>
</evidence>
<dbReference type="EMBL" id="MT683892">
    <property type="protein sequence ID" value="QOX09883.1"/>
    <property type="molecule type" value="Genomic_DNA"/>
</dbReference>
<dbReference type="Gene3D" id="1.20.58.1610">
    <property type="entry name" value="NADH:ubiquinone/plastoquinone oxidoreductase, chain 3"/>
    <property type="match status" value="1"/>
</dbReference>
<gene>
    <name evidence="10" type="primary">ND3</name>
</gene>
<feature type="transmembrane region" description="Helical" evidence="9">
    <location>
        <begin position="6"/>
        <end position="25"/>
    </location>
</feature>
<keyword evidence="9 10" id="KW-0496">Mitochondrion</keyword>
<evidence type="ECO:0000256" key="6">
    <source>
        <dbReference type="ARBA" id="ARBA00022989"/>
    </source>
</evidence>
<keyword evidence="9" id="KW-0520">NAD</keyword>
<dbReference type="AlphaFoldDB" id="A0A872PM21"/>
<proteinExistence type="inferred from homology"/>
<evidence type="ECO:0000256" key="8">
    <source>
        <dbReference type="ARBA" id="ARBA00049551"/>
    </source>
</evidence>
<keyword evidence="9" id="KW-0830">Ubiquinone</keyword>
<sequence>MFFMIISLMLIVLISLIIMTLISLISKKTISDLQKSTPFECGFNPLTMKRLPFSIHFFLIAVIFLIFDIEIIIILPMTLTLKTTMMYAWMMTSSLFIMILILGLYHEWKYGMLNWTK</sequence>
<dbReference type="EC" id="7.1.1.2" evidence="9"/>
<comment type="function">
    <text evidence="9">Core subunit of the mitochondrial membrane respiratory chain NADH dehydrogenase (Complex I) which catalyzes electron transfer from NADH through the respiratory chain, using ubiquinone as an electron acceptor. Essential for the catalytic activity of complex I.</text>
</comment>
<keyword evidence="6 9" id="KW-1133">Transmembrane helix</keyword>
<geneLocation type="mitochondrion" evidence="10"/>
<dbReference type="InterPro" id="IPR038430">
    <property type="entry name" value="NDAH_ubi_oxred_su3_sf"/>
</dbReference>
<evidence type="ECO:0000256" key="1">
    <source>
        <dbReference type="ARBA" id="ARBA00004370"/>
    </source>
</evidence>
<feature type="transmembrane region" description="Helical" evidence="9">
    <location>
        <begin position="57"/>
        <end position="79"/>
    </location>
</feature>
<feature type="transmembrane region" description="Helical" evidence="9">
    <location>
        <begin position="85"/>
        <end position="105"/>
    </location>
</feature>
<keyword evidence="7 9" id="KW-0472">Membrane</keyword>
<protein>
    <recommendedName>
        <fullName evidence="3 9">NADH-ubiquinone oxidoreductase chain 3</fullName>
        <ecNumber evidence="9">7.1.1.2</ecNumber>
    </recommendedName>
</protein>
<dbReference type="Pfam" id="PF00507">
    <property type="entry name" value="Oxidored_q4"/>
    <property type="match status" value="1"/>
</dbReference>
<keyword evidence="9" id="KW-1278">Translocase</keyword>
<evidence type="ECO:0000256" key="9">
    <source>
        <dbReference type="RuleBase" id="RU003640"/>
    </source>
</evidence>
<evidence type="ECO:0000313" key="10">
    <source>
        <dbReference type="EMBL" id="QOX09883.1"/>
    </source>
</evidence>
<dbReference type="PANTHER" id="PTHR11058">
    <property type="entry name" value="NADH-UBIQUINONE OXIDOREDUCTASE CHAIN 3"/>
    <property type="match status" value="1"/>
</dbReference>
<evidence type="ECO:0000256" key="2">
    <source>
        <dbReference type="ARBA" id="ARBA00008472"/>
    </source>
</evidence>
<keyword evidence="5 9" id="KW-0812">Transmembrane</keyword>
<evidence type="ECO:0000256" key="3">
    <source>
        <dbReference type="ARBA" id="ARBA00021007"/>
    </source>
</evidence>
<keyword evidence="9" id="KW-0679">Respiratory chain</keyword>
<comment type="catalytic activity">
    <reaction evidence="8 9">
        <text>a ubiquinone + NADH + 5 H(+)(in) = a ubiquinol + NAD(+) + 4 H(+)(out)</text>
        <dbReference type="Rhea" id="RHEA:29091"/>
        <dbReference type="Rhea" id="RHEA-COMP:9565"/>
        <dbReference type="Rhea" id="RHEA-COMP:9566"/>
        <dbReference type="ChEBI" id="CHEBI:15378"/>
        <dbReference type="ChEBI" id="CHEBI:16389"/>
        <dbReference type="ChEBI" id="CHEBI:17976"/>
        <dbReference type="ChEBI" id="CHEBI:57540"/>
        <dbReference type="ChEBI" id="CHEBI:57945"/>
        <dbReference type="EC" id="7.1.1.2"/>
    </reaction>
</comment>
<dbReference type="GO" id="GO:0030964">
    <property type="term" value="C:NADH dehydrogenase complex"/>
    <property type="evidence" value="ECO:0007669"/>
    <property type="project" value="TreeGrafter"/>
</dbReference>
<dbReference type="GO" id="GO:0008137">
    <property type="term" value="F:NADH dehydrogenase (ubiquinone) activity"/>
    <property type="evidence" value="ECO:0007669"/>
    <property type="project" value="UniProtKB-UniRule"/>
</dbReference>
<organism evidence="10">
    <name type="scientific">Limassolla sp. XZ-2020</name>
    <dbReference type="NCBI Taxonomy" id="2783704"/>
    <lineage>
        <taxon>Eukaryota</taxon>
        <taxon>Metazoa</taxon>
        <taxon>Ecdysozoa</taxon>
        <taxon>Arthropoda</taxon>
        <taxon>Hexapoda</taxon>
        <taxon>Insecta</taxon>
        <taxon>Pterygota</taxon>
        <taxon>Neoptera</taxon>
        <taxon>Paraneoptera</taxon>
        <taxon>Hemiptera</taxon>
        <taxon>Auchenorrhyncha</taxon>
        <taxon>Membracoidea</taxon>
        <taxon>Cicadellidae</taxon>
        <taxon>Typhlocybinae</taxon>
        <taxon>Typhlocybini</taxon>
        <taxon>Limassolla</taxon>
    </lineage>
</organism>
<evidence type="ECO:0000256" key="5">
    <source>
        <dbReference type="ARBA" id="ARBA00022692"/>
    </source>
</evidence>
<reference evidence="10" key="1">
    <citation type="journal article" name="Insects">
        <title>Characterization of the Complete Mitochondrial Genomes of Two Species with Preliminary Investigation on Phylogenetic Status of Zyginellini (Hemiptera: Cicadellidae: Typhlocybinae).</title>
        <authorList>
            <person name="Zhou X."/>
            <person name="Dietrich C.H."/>
            <person name="Huang M."/>
        </authorList>
    </citation>
    <scope>NUCLEOTIDE SEQUENCE</scope>
</reference>
<dbReference type="GO" id="GO:0031966">
    <property type="term" value="C:mitochondrial membrane"/>
    <property type="evidence" value="ECO:0007669"/>
    <property type="project" value="UniProtKB-SubCell"/>
</dbReference>
<accession>A0A872PM21</accession>